<keyword evidence="7 14" id="KW-0812">Transmembrane</keyword>
<evidence type="ECO:0000256" key="9">
    <source>
        <dbReference type="ARBA" id="ARBA00023136"/>
    </source>
</evidence>
<feature type="domain" description="Flagellar M-ring N-terminal" evidence="15">
    <location>
        <begin position="57"/>
        <end position="233"/>
    </location>
</feature>
<dbReference type="InterPro" id="IPR045851">
    <property type="entry name" value="AMP-bd_C_sf"/>
</dbReference>
<dbReference type="InterPro" id="IPR006182">
    <property type="entry name" value="FliF_N_dom"/>
</dbReference>
<name>A0A0Q2MCZ0_VIBFU</name>
<comment type="function">
    <text evidence="1 12">The M ring may be actively involved in energy transduction.</text>
</comment>
<dbReference type="InParanoid" id="A0A0Q2MCZ0"/>
<protein>
    <recommendedName>
        <fullName evidence="5 12">Flagellar M-ring protein</fullName>
    </recommendedName>
</protein>
<dbReference type="GO" id="GO:0009431">
    <property type="term" value="C:bacterial-type flagellum basal body, MS ring"/>
    <property type="evidence" value="ECO:0007669"/>
    <property type="project" value="InterPro"/>
</dbReference>
<keyword evidence="18" id="KW-1185">Reference proteome</keyword>
<comment type="caution">
    <text evidence="17">The sequence shown here is derived from an EMBL/GenBank/DDBJ whole genome shotgun (WGS) entry which is preliminary data.</text>
</comment>
<dbReference type="GO" id="GO:0005886">
    <property type="term" value="C:plasma membrane"/>
    <property type="evidence" value="ECO:0007669"/>
    <property type="project" value="UniProtKB-SubCell"/>
</dbReference>
<evidence type="ECO:0000256" key="1">
    <source>
        <dbReference type="ARBA" id="ARBA00003820"/>
    </source>
</evidence>
<evidence type="ECO:0000256" key="8">
    <source>
        <dbReference type="ARBA" id="ARBA00022989"/>
    </source>
</evidence>
<comment type="subcellular location">
    <subcellularLocation>
        <location evidence="2 12">Bacterial flagellum basal body</location>
    </subcellularLocation>
    <subcellularLocation>
        <location evidence="3">Cell membrane</location>
        <topology evidence="3">Multi-pass membrane protein</topology>
    </subcellularLocation>
</comment>
<accession>A0A0Q2MCZ0</accession>
<keyword evidence="17" id="KW-0969">Cilium</keyword>
<feature type="region of interest" description="Disordered" evidence="13">
    <location>
        <begin position="322"/>
        <end position="344"/>
    </location>
</feature>
<proteinExistence type="inferred from homology"/>
<evidence type="ECO:0000313" key="18">
    <source>
        <dbReference type="Proteomes" id="UP000051221"/>
    </source>
</evidence>
<evidence type="ECO:0000256" key="14">
    <source>
        <dbReference type="SAM" id="Phobius"/>
    </source>
</evidence>
<evidence type="ECO:0000259" key="16">
    <source>
        <dbReference type="Pfam" id="PF08345"/>
    </source>
</evidence>
<evidence type="ECO:0000256" key="13">
    <source>
        <dbReference type="SAM" id="MobiDB-lite"/>
    </source>
</evidence>
<dbReference type="AlphaFoldDB" id="A0A0Q2MCZ0"/>
<comment type="similarity">
    <text evidence="4 12">Belongs to the FliF family.</text>
</comment>
<dbReference type="Pfam" id="PF01514">
    <property type="entry name" value="YscJ_FliF"/>
    <property type="match status" value="1"/>
</dbReference>
<dbReference type="Pfam" id="PF08345">
    <property type="entry name" value="YscJ_FliF_C"/>
    <property type="match status" value="1"/>
</dbReference>
<evidence type="ECO:0000256" key="5">
    <source>
        <dbReference type="ARBA" id="ARBA00017949"/>
    </source>
</evidence>
<feature type="compositionally biased region" description="Polar residues" evidence="13">
    <location>
        <begin position="323"/>
        <end position="340"/>
    </location>
</feature>
<dbReference type="FunCoup" id="A0A0Q2MCZ0">
    <property type="interactions" value="152"/>
</dbReference>
<evidence type="ECO:0000256" key="6">
    <source>
        <dbReference type="ARBA" id="ARBA00022475"/>
    </source>
</evidence>
<evidence type="ECO:0000259" key="15">
    <source>
        <dbReference type="Pfam" id="PF01514"/>
    </source>
</evidence>
<feature type="transmembrane region" description="Helical" evidence="14">
    <location>
        <begin position="36"/>
        <end position="56"/>
    </location>
</feature>
<dbReference type="InterPro" id="IPR013556">
    <property type="entry name" value="Flag_M-ring_C"/>
</dbReference>
<dbReference type="PANTHER" id="PTHR30046">
    <property type="entry name" value="FLAGELLAR M-RING PROTEIN"/>
    <property type="match status" value="1"/>
</dbReference>
<sequence length="568" mass="61789">MANEKEVTIVTSATSGKLQAALENAKSFWSSSQRNVVIITIFSMISAAIIVIMLWASSEDYRPLYSNSSNYDSSQVLQLLDQSGLKYELNKDSGQIMVPAKDVATTRMMLAAKGLKQQLPSGFDALESKGALGESQFMESARYRHALEGELARSIVTMESIALARVHLAIPKTSLFKRKDQEQAQASVMVQLIDGMDLKSAQVTSIVNLVSGAIIGLKPENVRVIDQYGRLLSKDGSMGDISHSGDRQNDFRRTLETRLVSQASDMLTPILGAANFRVQVAAKVDFSKRQETEESYGAPVMRSETIFNDENSGSMALGIPGALSNTPPVTDGDTNATPESRNVRNEAKREYAVGGRVVHVQHQQGVLEKLTISVIVNEHSATSEGWSDESLARITNVIQNAVGYDAVRGDQIYVSSFPFVVSAMKEVEPLAWYKDPSVFQAAKYGFGVLMSVLLIVLVLRPLAQFLTKPDNDENSDAKALNELSAESAMGTAGDEALLASQAGQSPSLPNHSPQELDTLSLDAAGIKALHDTLPESDSPLEIQIQHLKTIAQNDPQRVTEILRTWMNA</sequence>
<evidence type="ECO:0000256" key="12">
    <source>
        <dbReference type="PIRNR" id="PIRNR004862"/>
    </source>
</evidence>
<gene>
    <name evidence="17" type="ORF">AMR76_13885</name>
</gene>
<dbReference type="InterPro" id="IPR043427">
    <property type="entry name" value="YscJ/FliF"/>
</dbReference>
<keyword evidence="6" id="KW-1003">Cell membrane</keyword>
<organism evidence="17 18">
    <name type="scientific">Vibrio furnissii</name>
    <dbReference type="NCBI Taxonomy" id="29494"/>
    <lineage>
        <taxon>Bacteria</taxon>
        <taxon>Pseudomonadati</taxon>
        <taxon>Pseudomonadota</taxon>
        <taxon>Gammaproteobacteria</taxon>
        <taxon>Vibrionales</taxon>
        <taxon>Vibrionaceae</taxon>
        <taxon>Vibrio</taxon>
    </lineage>
</organism>
<reference evidence="17 18" key="1">
    <citation type="submission" date="2015-08" db="EMBL/GenBank/DDBJ databases">
        <title>Antibacterial properties of a collection of Vibrionaceae strains.</title>
        <authorList>
            <person name="Giubergia S."/>
        </authorList>
    </citation>
    <scope>NUCLEOTIDE SEQUENCE [LARGE SCALE GENOMIC DNA]</scope>
    <source>
        <strain evidence="17 18">S0821</strain>
    </source>
</reference>
<dbReference type="NCBIfam" id="TIGR00206">
    <property type="entry name" value="fliF"/>
    <property type="match status" value="1"/>
</dbReference>
<dbReference type="EMBL" id="LKHS01000010">
    <property type="protein sequence ID" value="KQH85586.1"/>
    <property type="molecule type" value="Genomic_DNA"/>
</dbReference>
<evidence type="ECO:0000256" key="7">
    <source>
        <dbReference type="ARBA" id="ARBA00022692"/>
    </source>
</evidence>
<feature type="domain" description="Flagellar M-ring C-terminal" evidence="16">
    <location>
        <begin position="267"/>
        <end position="419"/>
    </location>
</feature>
<evidence type="ECO:0000256" key="2">
    <source>
        <dbReference type="ARBA" id="ARBA00004117"/>
    </source>
</evidence>
<evidence type="ECO:0000313" key="17">
    <source>
        <dbReference type="EMBL" id="KQH85586.1"/>
    </source>
</evidence>
<dbReference type="InterPro" id="IPR000067">
    <property type="entry name" value="FlgMring_FliF"/>
</dbReference>
<comment type="subunit">
    <text evidence="11">The basal body constitutes a major portion of the flagellar organelle and consists of four rings (L,P,S, and M) mounted on a central rod. The M ring is integral to the inner membrane of the cell and may be connected to the flagellar rod via the S ring. The S (supramembrane ring) lies just distal to the M ring. The L and P rings lie in the outer membrane and the periplasmic space, respectively.</text>
</comment>
<dbReference type="RefSeq" id="WP_055466393.1">
    <property type="nucleotide sequence ID" value="NZ_LKHS01000010.1"/>
</dbReference>
<evidence type="ECO:0000256" key="4">
    <source>
        <dbReference type="ARBA" id="ARBA00007971"/>
    </source>
</evidence>
<evidence type="ECO:0000256" key="10">
    <source>
        <dbReference type="ARBA" id="ARBA00023143"/>
    </source>
</evidence>
<dbReference type="PIRSF" id="PIRSF004862">
    <property type="entry name" value="FliF"/>
    <property type="match status" value="1"/>
</dbReference>
<keyword evidence="10 12" id="KW-0975">Bacterial flagellum</keyword>
<keyword evidence="8 14" id="KW-1133">Transmembrane helix</keyword>
<dbReference type="Proteomes" id="UP000051221">
    <property type="component" value="Unassembled WGS sequence"/>
</dbReference>
<dbReference type="PANTHER" id="PTHR30046:SF0">
    <property type="entry name" value="FLAGELLAR M-RING PROTEIN"/>
    <property type="match status" value="1"/>
</dbReference>
<keyword evidence="9 14" id="KW-0472">Membrane</keyword>
<keyword evidence="17" id="KW-0966">Cell projection</keyword>
<dbReference type="GO" id="GO:0003774">
    <property type="term" value="F:cytoskeletal motor activity"/>
    <property type="evidence" value="ECO:0007669"/>
    <property type="project" value="InterPro"/>
</dbReference>
<evidence type="ECO:0000256" key="11">
    <source>
        <dbReference type="ARBA" id="ARBA00025936"/>
    </source>
</evidence>
<dbReference type="PRINTS" id="PR01009">
    <property type="entry name" value="FLGMRINGFLIF"/>
</dbReference>
<evidence type="ECO:0000256" key="3">
    <source>
        <dbReference type="ARBA" id="ARBA00004651"/>
    </source>
</evidence>
<dbReference type="GO" id="GO:0071973">
    <property type="term" value="P:bacterial-type flagellum-dependent cell motility"/>
    <property type="evidence" value="ECO:0007669"/>
    <property type="project" value="InterPro"/>
</dbReference>
<dbReference type="Gene3D" id="3.30.300.30">
    <property type="match status" value="1"/>
</dbReference>
<keyword evidence="17" id="KW-0282">Flagellum</keyword>